<evidence type="ECO:0000313" key="4">
    <source>
        <dbReference type="EMBL" id="KXS17253.1"/>
    </source>
</evidence>
<dbReference type="Gene3D" id="2.130.10.10">
    <property type="entry name" value="YVTN repeat-like/Quinoprotein amine dehydrogenase"/>
    <property type="match status" value="1"/>
</dbReference>
<dbReference type="PROSITE" id="PS50082">
    <property type="entry name" value="WD_REPEATS_2"/>
    <property type="match status" value="1"/>
</dbReference>
<dbReference type="STRING" id="1344416.A0A139AL74"/>
<dbReference type="GO" id="GO:0005643">
    <property type="term" value="C:nuclear pore"/>
    <property type="evidence" value="ECO:0007669"/>
    <property type="project" value="EnsemblFungi"/>
</dbReference>
<name>A0A139AL74_GONPJ</name>
<dbReference type="GO" id="GO:0016973">
    <property type="term" value="P:poly(A)+ mRNA export from nucleus"/>
    <property type="evidence" value="ECO:0007669"/>
    <property type="project" value="EnsemblFungi"/>
</dbReference>
<dbReference type="OMA" id="EAMDQSI"/>
<evidence type="ECO:0000256" key="2">
    <source>
        <dbReference type="ARBA" id="ARBA00022737"/>
    </source>
</evidence>
<sequence length="333" mass="36515">MLNQQPAPKDIEIASPPTDTVSDLCFSPTRLWEIQPTGASIPRAFIQHEAPPLTCAFTKDGTRLFATGSDGVGRLLDLQSQQTATMPNIHDAPIKCARFVEIQGGHFLATAGWDKMLKYWDLRQPSGTPTAQVQLPERAYTMDAVGPLLVVGTAERHLNIINLQNPGQIFKTIASPLKWQTRSVACFHDARGFAVGSIEGRVGIQYVDDKESGLNFSFKCHREGATPSQQSIYSVNSISFHPVYGTFSTAGADGGLNFWDKDSKQRLKQFSLVQGQITSTSFSRDGKIFACAVGYDWSKGHEYSNGLAKPGIFMLAPKDEDVKPRPPKPKTGR</sequence>
<reference evidence="4 5" key="1">
    <citation type="journal article" date="2015" name="Genome Biol. Evol.">
        <title>Phylogenomic analyses indicate that early fungi evolved digesting cell walls of algal ancestors of land plants.</title>
        <authorList>
            <person name="Chang Y."/>
            <person name="Wang S."/>
            <person name="Sekimoto S."/>
            <person name="Aerts A.L."/>
            <person name="Choi C."/>
            <person name="Clum A."/>
            <person name="LaButti K.M."/>
            <person name="Lindquist E.A."/>
            <person name="Yee Ngan C."/>
            <person name="Ohm R.A."/>
            <person name="Salamov A.A."/>
            <person name="Grigoriev I.V."/>
            <person name="Spatafora J.W."/>
            <person name="Berbee M.L."/>
        </authorList>
    </citation>
    <scope>NUCLEOTIDE SEQUENCE [LARGE SCALE GENOMIC DNA]</scope>
    <source>
        <strain evidence="4 5">JEL478</strain>
    </source>
</reference>
<dbReference type="InterPro" id="IPR001680">
    <property type="entry name" value="WD40_rpt"/>
</dbReference>
<dbReference type="GO" id="GO:0034399">
    <property type="term" value="C:nuclear periphery"/>
    <property type="evidence" value="ECO:0007669"/>
    <property type="project" value="EnsemblFungi"/>
</dbReference>
<dbReference type="GO" id="GO:0000973">
    <property type="term" value="P:post-transcriptional tethering of RNA polymerase II gene DNA at nuclear periphery"/>
    <property type="evidence" value="ECO:0007669"/>
    <property type="project" value="EnsemblFungi"/>
</dbReference>
<dbReference type="Pfam" id="PF00400">
    <property type="entry name" value="WD40"/>
    <property type="match status" value="2"/>
</dbReference>
<keyword evidence="5" id="KW-1185">Reference proteome</keyword>
<evidence type="ECO:0000256" key="3">
    <source>
        <dbReference type="PROSITE-ProRule" id="PRU00221"/>
    </source>
</evidence>
<dbReference type="InterPro" id="IPR036322">
    <property type="entry name" value="WD40_repeat_dom_sf"/>
</dbReference>
<proteinExistence type="predicted"/>
<dbReference type="GO" id="GO:2000728">
    <property type="term" value="P:regulation of mRNA export from nucleus in response to heat stress"/>
    <property type="evidence" value="ECO:0007669"/>
    <property type="project" value="EnsemblFungi"/>
</dbReference>
<dbReference type="PANTHER" id="PTHR10971">
    <property type="entry name" value="MRNA EXPORT FACTOR AND BUB3"/>
    <property type="match status" value="1"/>
</dbReference>
<dbReference type="GO" id="GO:0005829">
    <property type="term" value="C:cytosol"/>
    <property type="evidence" value="ECO:0007669"/>
    <property type="project" value="EnsemblFungi"/>
</dbReference>
<evidence type="ECO:0000256" key="1">
    <source>
        <dbReference type="ARBA" id="ARBA00022574"/>
    </source>
</evidence>
<keyword evidence="1 3" id="KW-0853">WD repeat</keyword>
<dbReference type="AlphaFoldDB" id="A0A139AL74"/>
<protein>
    <submittedName>
        <fullName evidence="4">WD40 repeat-like protein</fullName>
    </submittedName>
</protein>
<organism evidence="4 5">
    <name type="scientific">Gonapodya prolifera (strain JEL478)</name>
    <name type="common">Monoblepharis prolifera</name>
    <dbReference type="NCBI Taxonomy" id="1344416"/>
    <lineage>
        <taxon>Eukaryota</taxon>
        <taxon>Fungi</taxon>
        <taxon>Fungi incertae sedis</taxon>
        <taxon>Chytridiomycota</taxon>
        <taxon>Chytridiomycota incertae sedis</taxon>
        <taxon>Monoblepharidomycetes</taxon>
        <taxon>Monoblepharidales</taxon>
        <taxon>Gonapodyaceae</taxon>
        <taxon>Gonapodya</taxon>
    </lineage>
</organism>
<evidence type="ECO:0000313" key="5">
    <source>
        <dbReference type="Proteomes" id="UP000070544"/>
    </source>
</evidence>
<accession>A0A139AL74</accession>
<dbReference type="GO" id="GO:0051664">
    <property type="term" value="P:nuclear pore localization"/>
    <property type="evidence" value="ECO:0007669"/>
    <property type="project" value="EnsemblFungi"/>
</dbReference>
<dbReference type="InterPro" id="IPR015943">
    <property type="entry name" value="WD40/YVTN_repeat-like_dom_sf"/>
</dbReference>
<dbReference type="SUPFAM" id="SSF50978">
    <property type="entry name" value="WD40 repeat-like"/>
    <property type="match status" value="1"/>
</dbReference>
<dbReference type="EMBL" id="KQ965748">
    <property type="protein sequence ID" value="KXS17253.1"/>
    <property type="molecule type" value="Genomic_DNA"/>
</dbReference>
<keyword evidence="2" id="KW-0677">Repeat</keyword>
<dbReference type="OrthoDB" id="256303at2759"/>
<dbReference type="SMART" id="SM00320">
    <property type="entry name" value="WD40"/>
    <property type="match status" value="3"/>
</dbReference>
<dbReference type="Proteomes" id="UP000070544">
    <property type="component" value="Unassembled WGS sequence"/>
</dbReference>
<dbReference type="GO" id="GO:0032185">
    <property type="term" value="P:septin cytoskeleton organization"/>
    <property type="evidence" value="ECO:0007669"/>
    <property type="project" value="EnsemblFungi"/>
</dbReference>
<gene>
    <name evidence="4" type="ORF">M427DRAFT_54909</name>
</gene>
<feature type="repeat" description="WD" evidence="3">
    <location>
        <begin position="235"/>
        <end position="269"/>
    </location>
</feature>